<name>A0ABY7T7U8_9SPHI</name>
<evidence type="ECO:0000256" key="4">
    <source>
        <dbReference type="ARBA" id="ARBA00022692"/>
    </source>
</evidence>
<proteinExistence type="inferred from homology"/>
<evidence type="ECO:0000256" key="7">
    <source>
        <dbReference type="ARBA" id="ARBA00023136"/>
    </source>
</evidence>
<evidence type="ECO:0000256" key="10">
    <source>
        <dbReference type="ARBA" id="ARBA00023603"/>
    </source>
</evidence>
<comment type="function">
    <text evidence="12">Catalyzes the acylation of glycosyl-4,4'-diaponeurosporenoate, i.e. the esterification of glucose at the C6'' position with the carboxyl group of the C(15) fatty acid 12-methyltetradecanoic acid, to yield staphyloxanthin. This is the last step in the biosynthesis of this orange pigment, present in most staphylococci strains.</text>
</comment>
<sequence length="179" mass="20638">MRVDNNLSKIKRLLAVYNMALNVIWSALAFVPVFCFCYTLLAGNLLYTFMLIGIVPIFLPNAFFNKIQLGSTPVIYKKLGVISVNKLAQNGGFVNKLIRRKYPQYKAVLYQRSSINKLLAQTYINEKFHYSMLVFFALLMVYALIKAYRGWAAALFIINIAYNVYPILLQQYIRLKLKA</sequence>
<keyword evidence="3" id="KW-0808">Transferase</keyword>
<dbReference type="InterPro" id="IPR044021">
    <property type="entry name" value="CrtO"/>
</dbReference>
<protein>
    <recommendedName>
        <fullName evidence="11">Glycosyl-4,4'-diaponeurosporenoate acyltransferase</fullName>
    </recommendedName>
</protein>
<evidence type="ECO:0000256" key="9">
    <source>
        <dbReference type="ARBA" id="ARBA00023588"/>
    </source>
</evidence>
<reference evidence="14 15" key="1">
    <citation type="submission" date="2023-02" db="EMBL/GenBank/DDBJ databases">
        <title>Genome sequence of Mucilaginibacter jinjuensis strain KACC 16571.</title>
        <authorList>
            <person name="Kim S."/>
            <person name="Heo J."/>
            <person name="Kwon S.-W."/>
        </authorList>
    </citation>
    <scope>NUCLEOTIDE SEQUENCE [LARGE SCALE GENOMIC DNA]</scope>
    <source>
        <strain evidence="14 15">KACC 16571</strain>
    </source>
</reference>
<feature type="transmembrane region" description="Helical" evidence="13">
    <location>
        <begin position="20"/>
        <end position="41"/>
    </location>
</feature>
<feature type="transmembrane region" description="Helical" evidence="13">
    <location>
        <begin position="151"/>
        <end position="169"/>
    </location>
</feature>
<keyword evidence="7 13" id="KW-0472">Membrane</keyword>
<keyword evidence="2" id="KW-1003">Cell membrane</keyword>
<evidence type="ECO:0000313" key="14">
    <source>
        <dbReference type="EMBL" id="WCT11931.1"/>
    </source>
</evidence>
<comment type="subcellular location">
    <subcellularLocation>
        <location evidence="1">Cell membrane</location>
        <topology evidence="1">Single-pass membrane protein</topology>
    </subcellularLocation>
</comment>
<evidence type="ECO:0000256" key="1">
    <source>
        <dbReference type="ARBA" id="ARBA00004162"/>
    </source>
</evidence>
<evidence type="ECO:0000256" key="8">
    <source>
        <dbReference type="ARBA" id="ARBA00023315"/>
    </source>
</evidence>
<dbReference type="Pfam" id="PF18927">
    <property type="entry name" value="CrtO"/>
    <property type="match status" value="1"/>
</dbReference>
<evidence type="ECO:0000256" key="5">
    <source>
        <dbReference type="ARBA" id="ARBA00022729"/>
    </source>
</evidence>
<dbReference type="RefSeq" id="WP_273630133.1">
    <property type="nucleotide sequence ID" value="NZ_CP117167.1"/>
</dbReference>
<dbReference type="Proteomes" id="UP001216139">
    <property type="component" value="Chromosome"/>
</dbReference>
<feature type="transmembrane region" description="Helical" evidence="13">
    <location>
        <begin position="47"/>
        <end position="64"/>
    </location>
</feature>
<evidence type="ECO:0000256" key="13">
    <source>
        <dbReference type="SAM" id="Phobius"/>
    </source>
</evidence>
<comment type="similarity">
    <text evidence="10">Belongs to the acyltransferase CrtO family.</text>
</comment>
<evidence type="ECO:0000256" key="12">
    <source>
        <dbReference type="ARBA" id="ARBA00025324"/>
    </source>
</evidence>
<evidence type="ECO:0000256" key="3">
    <source>
        <dbReference type="ARBA" id="ARBA00022679"/>
    </source>
</evidence>
<keyword evidence="5" id="KW-0732">Signal</keyword>
<keyword evidence="8" id="KW-0012">Acyltransferase</keyword>
<comment type="pathway">
    <text evidence="9">Carotenoid biosynthesis; staphyloxanthin biosynthesis; staphyloxanthin from farnesyl diphosphate: step 5/5.</text>
</comment>
<evidence type="ECO:0000256" key="6">
    <source>
        <dbReference type="ARBA" id="ARBA00022989"/>
    </source>
</evidence>
<keyword evidence="15" id="KW-1185">Reference proteome</keyword>
<keyword evidence="6 13" id="KW-1133">Transmembrane helix</keyword>
<evidence type="ECO:0000256" key="2">
    <source>
        <dbReference type="ARBA" id="ARBA00022475"/>
    </source>
</evidence>
<dbReference type="EMBL" id="CP117167">
    <property type="protein sequence ID" value="WCT11931.1"/>
    <property type="molecule type" value="Genomic_DNA"/>
</dbReference>
<feature type="transmembrane region" description="Helical" evidence="13">
    <location>
        <begin position="128"/>
        <end position="145"/>
    </location>
</feature>
<evidence type="ECO:0000256" key="11">
    <source>
        <dbReference type="ARBA" id="ARBA00023667"/>
    </source>
</evidence>
<accession>A0ABY7T7U8</accession>
<organism evidence="14 15">
    <name type="scientific">Mucilaginibacter jinjuensis</name>
    <dbReference type="NCBI Taxonomy" id="1176721"/>
    <lineage>
        <taxon>Bacteria</taxon>
        <taxon>Pseudomonadati</taxon>
        <taxon>Bacteroidota</taxon>
        <taxon>Sphingobacteriia</taxon>
        <taxon>Sphingobacteriales</taxon>
        <taxon>Sphingobacteriaceae</taxon>
        <taxon>Mucilaginibacter</taxon>
    </lineage>
</organism>
<evidence type="ECO:0000313" key="15">
    <source>
        <dbReference type="Proteomes" id="UP001216139"/>
    </source>
</evidence>
<gene>
    <name evidence="14" type="ORF">PQO05_24675</name>
</gene>
<keyword evidence="4 13" id="KW-0812">Transmembrane</keyword>